<keyword evidence="1" id="KW-1133">Transmembrane helix</keyword>
<evidence type="ECO:0000313" key="3">
    <source>
        <dbReference type="Proteomes" id="UP001551695"/>
    </source>
</evidence>
<dbReference type="InterPro" id="IPR025325">
    <property type="entry name" value="DUF4231"/>
</dbReference>
<dbReference type="NCBIfam" id="NF033634">
    <property type="entry name" value="SLATT_1"/>
    <property type="match status" value="1"/>
</dbReference>
<dbReference type="Proteomes" id="UP001551695">
    <property type="component" value="Unassembled WGS sequence"/>
</dbReference>
<keyword evidence="1" id="KW-0812">Transmembrane</keyword>
<name>A0ABV3FTD3_9NOCA</name>
<keyword evidence="3" id="KW-1185">Reference proteome</keyword>
<dbReference type="Pfam" id="PF14015">
    <property type="entry name" value="DUF4231"/>
    <property type="match status" value="1"/>
</dbReference>
<gene>
    <name evidence="2" type="ORF">AB0I48_13570</name>
</gene>
<organism evidence="2 3">
    <name type="scientific">Nocardia aurea</name>
    <dbReference type="NCBI Taxonomy" id="2144174"/>
    <lineage>
        <taxon>Bacteria</taxon>
        <taxon>Bacillati</taxon>
        <taxon>Actinomycetota</taxon>
        <taxon>Actinomycetes</taxon>
        <taxon>Mycobacteriales</taxon>
        <taxon>Nocardiaceae</taxon>
        <taxon>Nocardia</taxon>
    </lineage>
</organism>
<sequence>MRTARRDDQELPVPVTAKWEWYRKSGKRHRRSYGLTELSAIVGAAAIPVVAVTDLPALVVALLGAAVLVATGVRTAFGLHESWVQDSQIQYAIEREVALYLVKAAPYADGSAAVRLVEAVEAITWEGGRQWASRRLQMAPAPAVSVEKGS</sequence>
<evidence type="ECO:0000256" key="1">
    <source>
        <dbReference type="SAM" id="Phobius"/>
    </source>
</evidence>
<reference evidence="2 3" key="1">
    <citation type="submission" date="2024-06" db="EMBL/GenBank/DDBJ databases">
        <title>The Natural Products Discovery Center: Release of the First 8490 Sequenced Strains for Exploring Actinobacteria Biosynthetic Diversity.</title>
        <authorList>
            <person name="Kalkreuter E."/>
            <person name="Kautsar S.A."/>
            <person name="Yang D."/>
            <person name="Bader C.D."/>
            <person name="Teijaro C.N."/>
            <person name="Fluegel L."/>
            <person name="Davis C.M."/>
            <person name="Simpson J.R."/>
            <person name="Lauterbach L."/>
            <person name="Steele A.D."/>
            <person name="Gui C."/>
            <person name="Meng S."/>
            <person name="Li G."/>
            <person name="Viehrig K."/>
            <person name="Ye F."/>
            <person name="Su P."/>
            <person name="Kiefer A.F."/>
            <person name="Nichols A."/>
            <person name="Cepeda A.J."/>
            <person name="Yan W."/>
            <person name="Fan B."/>
            <person name="Jiang Y."/>
            <person name="Adhikari A."/>
            <person name="Zheng C.-J."/>
            <person name="Schuster L."/>
            <person name="Cowan T.M."/>
            <person name="Smanski M.J."/>
            <person name="Chevrette M.G."/>
            <person name="De Carvalho L.P.S."/>
            <person name="Shen B."/>
        </authorList>
    </citation>
    <scope>NUCLEOTIDE SEQUENCE [LARGE SCALE GENOMIC DNA]</scope>
    <source>
        <strain evidence="2 3">NPDC050403</strain>
    </source>
</reference>
<feature type="transmembrane region" description="Helical" evidence="1">
    <location>
        <begin position="57"/>
        <end position="77"/>
    </location>
</feature>
<feature type="transmembrane region" description="Helical" evidence="1">
    <location>
        <begin position="33"/>
        <end position="51"/>
    </location>
</feature>
<proteinExistence type="predicted"/>
<dbReference type="RefSeq" id="WP_355085954.1">
    <property type="nucleotide sequence ID" value="NZ_JBEXKW010000019.1"/>
</dbReference>
<dbReference type="EMBL" id="JBFAKC010000005">
    <property type="protein sequence ID" value="MEV0708588.1"/>
    <property type="molecule type" value="Genomic_DNA"/>
</dbReference>
<evidence type="ECO:0000313" key="2">
    <source>
        <dbReference type="EMBL" id="MEV0708588.1"/>
    </source>
</evidence>
<accession>A0ABV3FTD3</accession>
<comment type="caution">
    <text evidence="2">The sequence shown here is derived from an EMBL/GenBank/DDBJ whole genome shotgun (WGS) entry which is preliminary data.</text>
</comment>
<keyword evidence="1" id="KW-0472">Membrane</keyword>
<protein>
    <submittedName>
        <fullName evidence="2">DUF4231 domain-containing protein</fullName>
    </submittedName>
</protein>